<dbReference type="CDD" id="cd01832">
    <property type="entry name" value="SGNH_hydrolase_like_1"/>
    <property type="match status" value="1"/>
</dbReference>
<dbReference type="InterPro" id="IPR013830">
    <property type="entry name" value="SGNH_hydro"/>
</dbReference>
<reference evidence="2 3" key="1">
    <citation type="submission" date="2019-08" db="EMBL/GenBank/DDBJ databases">
        <title>Genome of Phaeodactylibacter luteus.</title>
        <authorList>
            <person name="Bowman J.P."/>
        </authorList>
    </citation>
    <scope>NUCLEOTIDE SEQUENCE [LARGE SCALE GENOMIC DNA]</scope>
    <source>
        <strain evidence="2 3">KCTC 42180</strain>
    </source>
</reference>
<organism evidence="2 3">
    <name type="scientific">Phaeodactylibacter luteus</name>
    <dbReference type="NCBI Taxonomy" id="1564516"/>
    <lineage>
        <taxon>Bacteria</taxon>
        <taxon>Pseudomonadati</taxon>
        <taxon>Bacteroidota</taxon>
        <taxon>Saprospiria</taxon>
        <taxon>Saprospirales</taxon>
        <taxon>Haliscomenobacteraceae</taxon>
        <taxon>Phaeodactylibacter</taxon>
    </lineage>
</organism>
<evidence type="ECO:0000313" key="3">
    <source>
        <dbReference type="Proteomes" id="UP000321580"/>
    </source>
</evidence>
<dbReference type="Proteomes" id="UP000321580">
    <property type="component" value="Unassembled WGS sequence"/>
</dbReference>
<dbReference type="OrthoDB" id="158267at2"/>
<name>A0A5C6RPG5_9BACT</name>
<dbReference type="EMBL" id="VOOR01000013">
    <property type="protein sequence ID" value="TXB63835.1"/>
    <property type="molecule type" value="Genomic_DNA"/>
</dbReference>
<dbReference type="AlphaFoldDB" id="A0A5C6RPG5"/>
<sequence length="223" mass="24756">MSPVEKGKGPEAQQIDTLHYLALGDSYTIGEGVAPRSRWPEQLAARFNETYAGDTALMLPPRIIARTGWTAAQLLSELEQEEGLLTSYDLVSLLIGVNNQYQRKPFEQFEADFQELASRAIALAGGAPSRVAVLSIPDYAYTPFGQQFSSPEDISDEINKYNGYIRSVADSLGLRFFDITPISRLGLQEPALVASDQLHPSSLMYRRWVELIEADIAEMLGWP</sequence>
<dbReference type="InterPro" id="IPR036514">
    <property type="entry name" value="SGNH_hydro_sf"/>
</dbReference>
<dbReference type="Pfam" id="PF13472">
    <property type="entry name" value="Lipase_GDSL_2"/>
    <property type="match status" value="1"/>
</dbReference>
<protein>
    <submittedName>
        <fullName evidence="2">SGNH/GDSL hydrolase family protein</fullName>
    </submittedName>
</protein>
<accession>A0A5C6RPG5</accession>
<evidence type="ECO:0000313" key="2">
    <source>
        <dbReference type="EMBL" id="TXB63835.1"/>
    </source>
</evidence>
<keyword evidence="3" id="KW-1185">Reference proteome</keyword>
<dbReference type="GO" id="GO:0016788">
    <property type="term" value="F:hydrolase activity, acting on ester bonds"/>
    <property type="evidence" value="ECO:0007669"/>
    <property type="project" value="UniProtKB-ARBA"/>
</dbReference>
<proteinExistence type="predicted"/>
<feature type="domain" description="SGNH hydrolase-type esterase" evidence="1">
    <location>
        <begin position="22"/>
        <end position="207"/>
    </location>
</feature>
<comment type="caution">
    <text evidence="2">The sequence shown here is derived from an EMBL/GenBank/DDBJ whole genome shotgun (WGS) entry which is preliminary data.</text>
</comment>
<gene>
    <name evidence="2" type="ORF">FRY97_08105</name>
</gene>
<evidence type="ECO:0000259" key="1">
    <source>
        <dbReference type="Pfam" id="PF13472"/>
    </source>
</evidence>
<keyword evidence="2" id="KW-0378">Hydrolase</keyword>
<dbReference type="Gene3D" id="3.40.50.1110">
    <property type="entry name" value="SGNH hydrolase"/>
    <property type="match status" value="1"/>
</dbReference>
<dbReference type="SUPFAM" id="SSF52266">
    <property type="entry name" value="SGNH hydrolase"/>
    <property type="match status" value="1"/>
</dbReference>